<organism evidence="1 2">
    <name type="scientific">Elysia crispata</name>
    <name type="common">lettuce slug</name>
    <dbReference type="NCBI Taxonomy" id="231223"/>
    <lineage>
        <taxon>Eukaryota</taxon>
        <taxon>Metazoa</taxon>
        <taxon>Spiralia</taxon>
        <taxon>Lophotrochozoa</taxon>
        <taxon>Mollusca</taxon>
        <taxon>Gastropoda</taxon>
        <taxon>Heterobranchia</taxon>
        <taxon>Euthyneura</taxon>
        <taxon>Panpulmonata</taxon>
        <taxon>Sacoglossa</taxon>
        <taxon>Placobranchoidea</taxon>
        <taxon>Plakobranchidae</taxon>
        <taxon>Elysia</taxon>
    </lineage>
</organism>
<proteinExistence type="predicted"/>
<evidence type="ECO:0000313" key="1">
    <source>
        <dbReference type="EMBL" id="KAK3770502.1"/>
    </source>
</evidence>
<gene>
    <name evidence="1" type="ORF">RRG08_004213</name>
</gene>
<protein>
    <submittedName>
        <fullName evidence="1">Uncharacterized protein</fullName>
    </submittedName>
</protein>
<dbReference type="EMBL" id="JAWDGP010003835">
    <property type="protein sequence ID" value="KAK3770502.1"/>
    <property type="molecule type" value="Genomic_DNA"/>
</dbReference>
<evidence type="ECO:0000313" key="2">
    <source>
        <dbReference type="Proteomes" id="UP001283361"/>
    </source>
</evidence>
<comment type="caution">
    <text evidence="1">The sequence shown here is derived from an EMBL/GenBank/DDBJ whole genome shotgun (WGS) entry which is preliminary data.</text>
</comment>
<dbReference type="Proteomes" id="UP001283361">
    <property type="component" value="Unassembled WGS sequence"/>
</dbReference>
<dbReference type="AlphaFoldDB" id="A0AAE0ZL80"/>
<sequence length="211" mass="24001">MFGRAGWSGTIVDSRKEFYHPPETLLFFPIGTVFSHARISIAQIKVTHGDTIDPEVKIKLVLTDAFLLLTQLSEKEGFETEENSFTFKQLDSVRVFSTFRTEESVRLALISDARGAPVGRLQPGRIPLANETDQRARKQERIKPPELILEHPGDKTLPLTHFGLPNQKYLYRLLFAVNMARKLPSSVYQTLFLGTRFSYTAGNCHIRVHNE</sequence>
<reference evidence="1" key="1">
    <citation type="journal article" date="2023" name="G3 (Bethesda)">
        <title>A reference genome for the long-term kleptoplast-retaining sea slug Elysia crispata morphotype clarki.</title>
        <authorList>
            <person name="Eastman K.E."/>
            <person name="Pendleton A.L."/>
            <person name="Shaikh M.A."/>
            <person name="Suttiyut T."/>
            <person name="Ogas R."/>
            <person name="Tomko P."/>
            <person name="Gavelis G."/>
            <person name="Widhalm J.R."/>
            <person name="Wisecaver J.H."/>
        </authorList>
    </citation>
    <scope>NUCLEOTIDE SEQUENCE</scope>
    <source>
        <strain evidence="1">ECLA1</strain>
    </source>
</reference>
<name>A0AAE0ZL80_9GAST</name>
<accession>A0AAE0ZL80</accession>
<keyword evidence="2" id="KW-1185">Reference proteome</keyword>